<feature type="transmembrane region" description="Helical" evidence="14">
    <location>
        <begin position="286"/>
        <end position="308"/>
    </location>
</feature>
<evidence type="ECO:0000256" key="6">
    <source>
        <dbReference type="ARBA" id="ARBA00022824"/>
    </source>
</evidence>
<keyword evidence="6" id="KW-0256">Endoplasmic reticulum</keyword>
<feature type="transmembrane region" description="Helical" evidence="14">
    <location>
        <begin position="141"/>
        <end position="168"/>
    </location>
</feature>
<name>A0A1V6LQ56_9FLAO</name>
<evidence type="ECO:0000256" key="9">
    <source>
        <dbReference type="ARBA" id="ARBA00023049"/>
    </source>
</evidence>
<evidence type="ECO:0000259" key="15">
    <source>
        <dbReference type="Pfam" id="PF01435"/>
    </source>
</evidence>
<evidence type="ECO:0000313" key="18">
    <source>
        <dbReference type="Proteomes" id="UP000191680"/>
    </source>
</evidence>
<keyword evidence="3 14" id="KW-0812">Transmembrane</keyword>
<feature type="transmembrane region" description="Helical" evidence="14">
    <location>
        <begin position="68"/>
        <end position="86"/>
    </location>
</feature>
<evidence type="ECO:0000256" key="1">
    <source>
        <dbReference type="ARBA" id="ARBA00004477"/>
    </source>
</evidence>
<keyword evidence="8 14" id="KW-1133">Transmembrane helix</keyword>
<dbReference type="Gene3D" id="3.30.2010.10">
    <property type="entry name" value="Metalloproteases ('zincins'), catalytic domain"/>
    <property type="match status" value="1"/>
</dbReference>
<evidence type="ECO:0000256" key="13">
    <source>
        <dbReference type="RuleBase" id="RU003983"/>
    </source>
</evidence>
<evidence type="ECO:0000256" key="7">
    <source>
        <dbReference type="ARBA" id="ARBA00022833"/>
    </source>
</evidence>
<feature type="domain" description="CAAX prenyl protease 1 N-terminal" evidence="16">
    <location>
        <begin position="35"/>
        <end position="203"/>
    </location>
</feature>
<keyword evidence="5 13" id="KW-0378">Hydrolase</keyword>
<keyword evidence="2 13" id="KW-0645">Protease</keyword>
<keyword evidence="10 14" id="KW-0472">Membrane</keyword>
<evidence type="ECO:0000256" key="14">
    <source>
        <dbReference type="SAM" id="Phobius"/>
    </source>
</evidence>
<comment type="cofactor">
    <cofactor evidence="12 13">
        <name>Zn(2+)</name>
        <dbReference type="ChEBI" id="CHEBI:29105"/>
    </cofactor>
    <text evidence="12 13">Binds 1 zinc ion per subunit.</text>
</comment>
<feature type="active site" evidence="11">
    <location>
        <position position="277"/>
    </location>
</feature>
<dbReference type="InterPro" id="IPR032456">
    <property type="entry name" value="Peptidase_M48_N"/>
</dbReference>
<dbReference type="FunFam" id="3.30.2010.10:FF:000002">
    <property type="entry name" value="CAAX prenyl protease"/>
    <property type="match status" value="1"/>
</dbReference>
<comment type="similarity">
    <text evidence="13">Belongs to the peptidase M48 family.</text>
</comment>
<evidence type="ECO:0000256" key="4">
    <source>
        <dbReference type="ARBA" id="ARBA00022723"/>
    </source>
</evidence>
<proteinExistence type="inferred from homology"/>
<evidence type="ECO:0000256" key="12">
    <source>
        <dbReference type="PIRSR" id="PIRSR627057-2"/>
    </source>
</evidence>
<accession>A0A1V6LQ56</accession>
<dbReference type="InterPro" id="IPR001915">
    <property type="entry name" value="Peptidase_M48"/>
</dbReference>
<gene>
    <name evidence="17" type="ORF">BUL40_11180</name>
</gene>
<dbReference type="Pfam" id="PF16491">
    <property type="entry name" value="Peptidase_M48_N"/>
    <property type="match status" value="1"/>
</dbReference>
<feature type="binding site" evidence="12">
    <location>
        <position position="354"/>
    </location>
    <ligand>
        <name>Zn(2+)</name>
        <dbReference type="ChEBI" id="CHEBI:29105"/>
        <note>catalytic</note>
    </ligand>
</feature>
<dbReference type="GO" id="GO:0071586">
    <property type="term" value="P:CAAX-box protein processing"/>
    <property type="evidence" value="ECO:0007669"/>
    <property type="project" value="InterPro"/>
</dbReference>
<dbReference type="CDD" id="cd07343">
    <property type="entry name" value="M48A_Zmpste24p_like"/>
    <property type="match status" value="1"/>
</dbReference>
<feature type="transmembrane region" description="Helical" evidence="14">
    <location>
        <begin position="328"/>
        <end position="349"/>
    </location>
</feature>
<keyword evidence="18" id="KW-1185">Reference proteome</keyword>
<evidence type="ECO:0000256" key="10">
    <source>
        <dbReference type="ARBA" id="ARBA00023136"/>
    </source>
</evidence>
<feature type="transmembrane region" description="Helical" evidence="14">
    <location>
        <begin position="98"/>
        <end position="121"/>
    </location>
</feature>
<evidence type="ECO:0000259" key="16">
    <source>
        <dbReference type="Pfam" id="PF16491"/>
    </source>
</evidence>
<comment type="caution">
    <text evidence="17">The sequence shown here is derived from an EMBL/GenBank/DDBJ whole genome shotgun (WGS) entry which is preliminary data.</text>
</comment>
<keyword evidence="9 13" id="KW-0482">Metalloprotease</keyword>
<feature type="transmembrane region" description="Helical" evidence="14">
    <location>
        <begin position="6"/>
        <end position="24"/>
    </location>
</feature>
<evidence type="ECO:0000256" key="2">
    <source>
        <dbReference type="ARBA" id="ARBA00022670"/>
    </source>
</evidence>
<evidence type="ECO:0000313" key="17">
    <source>
        <dbReference type="EMBL" id="OQD42324.1"/>
    </source>
</evidence>
<evidence type="ECO:0000256" key="8">
    <source>
        <dbReference type="ARBA" id="ARBA00022989"/>
    </source>
</evidence>
<dbReference type="RefSeq" id="WP_080319340.1">
    <property type="nucleotide sequence ID" value="NZ_MTBC01000007.1"/>
</dbReference>
<organism evidence="17 18">
    <name type="scientific">Croceivirga radicis</name>
    <dbReference type="NCBI Taxonomy" id="1929488"/>
    <lineage>
        <taxon>Bacteria</taxon>
        <taxon>Pseudomonadati</taxon>
        <taxon>Bacteroidota</taxon>
        <taxon>Flavobacteriia</taxon>
        <taxon>Flavobacteriales</taxon>
        <taxon>Flavobacteriaceae</taxon>
        <taxon>Croceivirga</taxon>
    </lineage>
</organism>
<dbReference type="Proteomes" id="UP000191680">
    <property type="component" value="Unassembled WGS sequence"/>
</dbReference>
<dbReference type="Pfam" id="PF01435">
    <property type="entry name" value="Peptidase_M48"/>
    <property type="match status" value="1"/>
</dbReference>
<dbReference type="GO" id="GO:0046872">
    <property type="term" value="F:metal ion binding"/>
    <property type="evidence" value="ECO:0007669"/>
    <property type="project" value="UniProtKB-KW"/>
</dbReference>
<feature type="active site" description="Proton donor" evidence="11">
    <location>
        <position position="358"/>
    </location>
</feature>
<dbReference type="AlphaFoldDB" id="A0A1V6LQ56"/>
<keyword evidence="7 12" id="KW-0862">Zinc</keyword>
<dbReference type="InterPro" id="IPR027057">
    <property type="entry name" value="CAXX_Prtase_1"/>
</dbReference>
<dbReference type="GO" id="GO:0004222">
    <property type="term" value="F:metalloendopeptidase activity"/>
    <property type="evidence" value="ECO:0007669"/>
    <property type="project" value="InterPro"/>
</dbReference>
<reference evidence="17 18" key="1">
    <citation type="submission" date="2016-12" db="EMBL/GenBank/DDBJ databases">
        <authorList>
            <person name="Song W.-J."/>
            <person name="Kurnit D.M."/>
        </authorList>
    </citation>
    <scope>NUCLEOTIDE SEQUENCE [LARGE SCALE GENOMIC DNA]</scope>
    <source>
        <strain evidence="17 18">HSG9</strain>
    </source>
</reference>
<evidence type="ECO:0000256" key="11">
    <source>
        <dbReference type="PIRSR" id="PIRSR627057-1"/>
    </source>
</evidence>
<feature type="binding site" evidence="12">
    <location>
        <position position="280"/>
    </location>
    <ligand>
        <name>Zn(2+)</name>
        <dbReference type="ChEBI" id="CHEBI:29105"/>
        <note>catalytic</note>
    </ligand>
</feature>
<keyword evidence="4 12" id="KW-0479">Metal-binding</keyword>
<comment type="subcellular location">
    <subcellularLocation>
        <location evidence="1">Endoplasmic reticulum membrane</location>
        <topology evidence="1">Multi-pass membrane protein</topology>
    </subcellularLocation>
</comment>
<feature type="transmembrane region" description="Helical" evidence="14">
    <location>
        <begin position="174"/>
        <end position="193"/>
    </location>
</feature>
<evidence type="ECO:0000256" key="3">
    <source>
        <dbReference type="ARBA" id="ARBA00022692"/>
    </source>
</evidence>
<dbReference type="EMBL" id="MTBC01000007">
    <property type="protein sequence ID" value="OQD42324.1"/>
    <property type="molecule type" value="Genomic_DNA"/>
</dbReference>
<dbReference type="OrthoDB" id="9781930at2"/>
<evidence type="ECO:0000256" key="5">
    <source>
        <dbReference type="ARBA" id="ARBA00022801"/>
    </source>
</evidence>
<sequence>MQSSLLFYCIIAIVVIQYLIERYLEFLNNKSFLKQLPEELADVYDQEAYIKAKAYQQANYRFGNFQSLFSLVLTLTFLFFGGFNAIDTWVRGYTESPTVMAVLYFGLLFFGSSLLAIPFNYYQTFVIETEFGFNKTNKKTFLLDILKGWLLAFLFGGGLLALVIWFLQWAGPNFWLYVWATFVLVMVFANLFYSKLIVPLFNKQKPLEHGPLKTAIEKYAKNVGFNLQNIFVIDGSKRSTKANAYFSGFGKQKRVTLFDTLLNDLNQEEIIAVLAHEVGHYKRKHILFNLFTSLLTTGFTLYVLSLFVNSPELSLAIGVKTPSYHAALLGFVLLYSPISTFTGLIMNFISRKFEFQADDFAKETYAAQPLISSLKKLSKNNLTNLTPHPAYVFMHYSHPPLLERIRNLKA</sequence>
<dbReference type="PANTHER" id="PTHR10120">
    <property type="entry name" value="CAAX PRENYL PROTEASE 1"/>
    <property type="match status" value="1"/>
</dbReference>
<protein>
    <submittedName>
        <fullName evidence="17">Peptidase M48</fullName>
    </submittedName>
</protein>
<feature type="domain" description="Peptidase M48" evidence="15">
    <location>
        <begin position="207"/>
        <end position="409"/>
    </location>
</feature>
<feature type="binding site" evidence="12">
    <location>
        <position position="276"/>
    </location>
    <ligand>
        <name>Zn(2+)</name>
        <dbReference type="ChEBI" id="CHEBI:29105"/>
        <note>catalytic</note>
    </ligand>
</feature>